<proteinExistence type="predicted"/>
<dbReference type="Gene3D" id="3.30.360.10">
    <property type="entry name" value="Dihydrodipicolinate Reductase, domain 2"/>
    <property type="match status" value="1"/>
</dbReference>
<dbReference type="EMBL" id="SDPM01000003">
    <property type="protein sequence ID" value="RXZ86964.1"/>
    <property type="molecule type" value="Genomic_DNA"/>
</dbReference>
<reference evidence="5 8" key="2">
    <citation type="submission" date="2020-07" db="EMBL/GenBank/DDBJ databases">
        <title>Sequencing the genomes of 1000 actinobacteria strains.</title>
        <authorList>
            <person name="Klenk H.-P."/>
        </authorList>
    </citation>
    <scope>NUCLEOTIDE SEQUENCE [LARGE SCALE GENOMIC DNA]</scope>
    <source>
        <strain evidence="5 8">DSM 23870</strain>
    </source>
</reference>
<keyword evidence="7" id="KW-1185">Reference proteome</keyword>
<dbReference type="PANTHER" id="PTHR43818:SF11">
    <property type="entry name" value="BCDNA.GH03377"/>
    <property type="match status" value="1"/>
</dbReference>
<organism evidence="6 7">
    <name type="scientific">Agromyces atrinae</name>
    <dbReference type="NCBI Taxonomy" id="592376"/>
    <lineage>
        <taxon>Bacteria</taxon>
        <taxon>Bacillati</taxon>
        <taxon>Actinomycetota</taxon>
        <taxon>Actinomycetes</taxon>
        <taxon>Micrococcales</taxon>
        <taxon>Microbacteriaceae</taxon>
        <taxon>Agromyces</taxon>
    </lineage>
</organism>
<dbReference type="RefSeq" id="WP_129173812.1">
    <property type="nucleotide sequence ID" value="NZ_JACCBI010000001.1"/>
</dbReference>
<evidence type="ECO:0000313" key="7">
    <source>
        <dbReference type="Proteomes" id="UP000292686"/>
    </source>
</evidence>
<dbReference type="InterPro" id="IPR050463">
    <property type="entry name" value="Gfo/Idh/MocA_oxidrdct_glycsds"/>
</dbReference>
<keyword evidence="1" id="KW-0560">Oxidoreductase</keyword>
<dbReference type="AlphaFoldDB" id="A0A4Q2M4H0"/>
<dbReference type="SUPFAM" id="SSF55347">
    <property type="entry name" value="Glyceraldehyde-3-phosphate dehydrogenase-like, C-terminal domain"/>
    <property type="match status" value="1"/>
</dbReference>
<comment type="caution">
    <text evidence="6">The sequence shown here is derived from an EMBL/GenBank/DDBJ whole genome shotgun (WGS) entry which is preliminary data.</text>
</comment>
<feature type="domain" description="Gfo/Idh/MocA-like oxidoreductase N-terminal" evidence="3">
    <location>
        <begin position="11"/>
        <end position="122"/>
    </location>
</feature>
<dbReference type="Proteomes" id="UP000581087">
    <property type="component" value="Unassembled WGS sequence"/>
</dbReference>
<evidence type="ECO:0000313" key="5">
    <source>
        <dbReference type="EMBL" id="NYD67202.1"/>
    </source>
</evidence>
<reference evidence="6 7" key="1">
    <citation type="submission" date="2019-01" db="EMBL/GenBank/DDBJ databases">
        <title>Agromyces.</title>
        <authorList>
            <person name="Li J."/>
        </authorList>
    </citation>
    <scope>NUCLEOTIDE SEQUENCE [LARGE SCALE GENOMIC DNA]</scope>
    <source>
        <strain evidence="6 7">DSM 23870</strain>
    </source>
</reference>
<evidence type="ECO:0000256" key="2">
    <source>
        <dbReference type="ARBA" id="ARBA00023027"/>
    </source>
</evidence>
<accession>A0A4Q2M4H0</accession>
<name>A0A4Q2M4H0_9MICO</name>
<dbReference type="EMBL" id="JACCBI010000001">
    <property type="protein sequence ID" value="NYD67202.1"/>
    <property type="molecule type" value="Genomic_DNA"/>
</dbReference>
<dbReference type="InterPro" id="IPR055170">
    <property type="entry name" value="GFO_IDH_MocA-like_dom"/>
</dbReference>
<dbReference type="InterPro" id="IPR036291">
    <property type="entry name" value="NAD(P)-bd_dom_sf"/>
</dbReference>
<feature type="domain" description="GFO/IDH/MocA-like oxidoreductase" evidence="4">
    <location>
        <begin position="135"/>
        <end position="265"/>
    </location>
</feature>
<dbReference type="GO" id="GO:0000166">
    <property type="term" value="F:nucleotide binding"/>
    <property type="evidence" value="ECO:0007669"/>
    <property type="project" value="InterPro"/>
</dbReference>
<evidence type="ECO:0000313" key="6">
    <source>
        <dbReference type="EMBL" id="RXZ86964.1"/>
    </source>
</evidence>
<sequence>MTAGATTPIGAGFLGGGFMAAVHSRAARAARARLVAVASSALDRSEAAAAQLGIESADASAEALLARDDIDVVHVCTPNASHASLASAAIAAGRHVVCEKPLATSAADARRLADELAASGLVGGVPFVYRYHPQVREARARVARGELGALLTLDAAYLQDWLLGESDGNWRADAVAGGPSRAFADIGSHLADLIEFVTGERIVRLSARTRTVYSERGGVSVSNEDIAALVVELSGGALGTLLISQMSPGRKNGLVLELHGAAESLRFEQERPEELWVGRRDGSSILLRDAATAAPEAERFSIVPSGHPMGYQDAFTAFVDDVYAVIRGEEREGMPTFADGARAAVITEVVLESAATAQWIEVPA</sequence>
<dbReference type="Proteomes" id="UP000292686">
    <property type="component" value="Unassembled WGS sequence"/>
</dbReference>
<dbReference type="Pfam" id="PF01408">
    <property type="entry name" value="GFO_IDH_MocA"/>
    <property type="match status" value="1"/>
</dbReference>
<dbReference type="Pfam" id="PF22725">
    <property type="entry name" value="GFO_IDH_MocA_C3"/>
    <property type="match status" value="1"/>
</dbReference>
<dbReference type="OrthoDB" id="9792085at2"/>
<dbReference type="Gene3D" id="3.40.50.720">
    <property type="entry name" value="NAD(P)-binding Rossmann-like Domain"/>
    <property type="match status" value="1"/>
</dbReference>
<dbReference type="InterPro" id="IPR000683">
    <property type="entry name" value="Gfo/Idh/MocA-like_OxRdtase_N"/>
</dbReference>
<gene>
    <name evidence="5" type="ORF">BJ972_001721</name>
    <name evidence="6" type="ORF">ESP50_07835</name>
</gene>
<evidence type="ECO:0000256" key="1">
    <source>
        <dbReference type="ARBA" id="ARBA00023002"/>
    </source>
</evidence>
<evidence type="ECO:0000313" key="8">
    <source>
        <dbReference type="Proteomes" id="UP000581087"/>
    </source>
</evidence>
<evidence type="ECO:0000259" key="3">
    <source>
        <dbReference type="Pfam" id="PF01408"/>
    </source>
</evidence>
<keyword evidence="2" id="KW-0520">NAD</keyword>
<evidence type="ECO:0000259" key="4">
    <source>
        <dbReference type="Pfam" id="PF22725"/>
    </source>
</evidence>
<protein>
    <submittedName>
        <fullName evidence="6">Gfo/Idh/MocA family oxidoreductase</fullName>
    </submittedName>
    <submittedName>
        <fullName evidence="5">Putative dehydrogenase</fullName>
    </submittedName>
</protein>
<dbReference type="SUPFAM" id="SSF51735">
    <property type="entry name" value="NAD(P)-binding Rossmann-fold domains"/>
    <property type="match status" value="1"/>
</dbReference>
<dbReference type="GO" id="GO:0016491">
    <property type="term" value="F:oxidoreductase activity"/>
    <property type="evidence" value="ECO:0007669"/>
    <property type="project" value="UniProtKB-KW"/>
</dbReference>
<dbReference type="PANTHER" id="PTHR43818">
    <property type="entry name" value="BCDNA.GH03377"/>
    <property type="match status" value="1"/>
</dbReference>